<proteinExistence type="inferred from homology"/>
<dbReference type="CDD" id="cd04433">
    <property type="entry name" value="AFD_class_I"/>
    <property type="match status" value="1"/>
</dbReference>
<reference evidence="5 6" key="1">
    <citation type="submission" date="2018-05" db="EMBL/GenBank/DDBJ databases">
        <title>Draft Genome Sequence of Arthrobacter cumminsii IME1328, Isolated from a Patient Who Suffered from Foot Ulcers in China.</title>
        <authorList>
            <person name="Li M."/>
            <person name="Jiang Z."/>
            <person name="Sun Q."/>
            <person name="Tong Y."/>
        </authorList>
    </citation>
    <scope>NUCLEOTIDE SEQUENCE [LARGE SCALE GENOMIC DNA]</scope>
    <source>
        <strain evidence="5 6">IME1328</strain>
    </source>
</reference>
<feature type="domain" description="AMP-dependent synthetase/ligase" evidence="4">
    <location>
        <begin position="82"/>
        <end position="425"/>
    </location>
</feature>
<dbReference type="SUPFAM" id="SSF56801">
    <property type="entry name" value="Acetyl-CoA synthetase-like"/>
    <property type="match status" value="1"/>
</dbReference>
<dbReference type="InterPro" id="IPR000873">
    <property type="entry name" value="AMP-dep_synth/lig_dom"/>
</dbReference>
<dbReference type="InterPro" id="IPR045851">
    <property type="entry name" value="AMP-bd_C_sf"/>
</dbReference>
<dbReference type="PANTHER" id="PTHR43201">
    <property type="entry name" value="ACYL-COA SYNTHETASE"/>
    <property type="match status" value="1"/>
</dbReference>
<organism evidence="5 6">
    <name type="scientific">Pseudoglutamicibacter cumminsii</name>
    <dbReference type="NCBI Taxonomy" id="156979"/>
    <lineage>
        <taxon>Bacteria</taxon>
        <taxon>Bacillati</taxon>
        <taxon>Actinomycetota</taxon>
        <taxon>Actinomycetes</taxon>
        <taxon>Micrococcales</taxon>
        <taxon>Micrococcaceae</taxon>
        <taxon>Pseudoglutamicibacter</taxon>
    </lineage>
</organism>
<comment type="similarity">
    <text evidence="1">Belongs to the ATP-dependent AMP-binding enzyme family.</text>
</comment>
<dbReference type="EMBL" id="QFWG01000013">
    <property type="protein sequence ID" value="PWI27199.1"/>
    <property type="molecule type" value="Genomic_DNA"/>
</dbReference>
<evidence type="ECO:0000313" key="6">
    <source>
        <dbReference type="Proteomes" id="UP000245514"/>
    </source>
</evidence>
<name>A0ABX5L3M6_9MICC</name>
<gene>
    <name evidence="5" type="ORF">CAY35_08610</name>
</gene>
<feature type="region of interest" description="Disordered" evidence="3">
    <location>
        <begin position="169"/>
        <end position="189"/>
    </location>
</feature>
<protein>
    <submittedName>
        <fullName evidence="5">Long-chain fatty acid--CoA ligase</fullName>
    </submittedName>
</protein>
<dbReference type="Proteomes" id="UP000245514">
    <property type="component" value="Unassembled WGS sequence"/>
</dbReference>
<dbReference type="GO" id="GO:0016874">
    <property type="term" value="F:ligase activity"/>
    <property type="evidence" value="ECO:0007669"/>
    <property type="project" value="UniProtKB-KW"/>
</dbReference>
<keyword evidence="2 5" id="KW-0436">Ligase</keyword>
<dbReference type="RefSeq" id="WP_109304211.1">
    <property type="nucleotide sequence ID" value="NZ_QFWG01000013.1"/>
</dbReference>
<comment type="caution">
    <text evidence="5">The sequence shown here is derived from an EMBL/GenBank/DDBJ whole genome shotgun (WGS) entry which is preliminary data.</text>
</comment>
<evidence type="ECO:0000256" key="2">
    <source>
        <dbReference type="ARBA" id="ARBA00022598"/>
    </source>
</evidence>
<dbReference type="Gene3D" id="3.30.300.30">
    <property type="match status" value="1"/>
</dbReference>
<keyword evidence="6" id="KW-1185">Reference proteome</keyword>
<evidence type="ECO:0000256" key="3">
    <source>
        <dbReference type="SAM" id="MobiDB-lite"/>
    </source>
</evidence>
<evidence type="ECO:0000259" key="4">
    <source>
        <dbReference type="Pfam" id="PF00501"/>
    </source>
</evidence>
<evidence type="ECO:0000313" key="5">
    <source>
        <dbReference type="EMBL" id="PWI27199.1"/>
    </source>
</evidence>
<evidence type="ECO:0000256" key="1">
    <source>
        <dbReference type="ARBA" id="ARBA00006432"/>
    </source>
</evidence>
<sequence>MPITRSIHETAAAHPTWPAITSENCALTYRELVDESPRIIAAANWLHRKVRLETPPTTGSAGSVGPAAVARPVTAVCTTSAFEAARIMAALAGSEHVFAAIDPRWPVEHQRNIVRAAGIGVVIVDGGQAAATLREALDEECGEDWGGIVCTITEFRNLEHAVDAESDAAWDGAAGEVPGDRPDASRPDDEPFLMLFSSGTTAAPKAFLKTRGQYRANLEVSKRHLGVGPEDGYVPKGELGSRLRVGPRVVTFAPGPFAYSLTLYAAVEAFATGGTIHLSNSHTDGLALADLGERVARERITRIVTVPAMLRGIITQATRTPKLFARLELIVVGGADLPENLRHELTAVLPNTELISYYGAAEIGFIGQGIPSHPGWHEVYDGVDVQIRDENGAPVRDAERGGNSELGSSDLGTIWVRAASASDGYVIGGAHLLDERGWASVGDQGRVRIVNGRRQVQVVGRAGDIINTGGHKVALPEVTRAYADLTVDGQAFDAVAVGLPDATLGTVLALAVEDFGVGLNGSALGGTRVNPLLTKAALREWGRERLAPQFVPAQYYVVSRLPRTVGGKIKTTELAELLRSSTTARTNGEGVQRL</sequence>
<feature type="compositionally biased region" description="Basic and acidic residues" evidence="3">
    <location>
        <begin position="178"/>
        <end position="189"/>
    </location>
</feature>
<dbReference type="PANTHER" id="PTHR43201:SF5">
    <property type="entry name" value="MEDIUM-CHAIN ACYL-COA LIGASE ACSF2, MITOCHONDRIAL"/>
    <property type="match status" value="1"/>
</dbReference>
<dbReference type="Gene3D" id="3.40.50.12780">
    <property type="entry name" value="N-terminal domain of ligase-like"/>
    <property type="match status" value="1"/>
</dbReference>
<accession>A0ABX5L3M6</accession>
<dbReference type="Pfam" id="PF00501">
    <property type="entry name" value="AMP-binding"/>
    <property type="match status" value="1"/>
</dbReference>
<dbReference type="InterPro" id="IPR042099">
    <property type="entry name" value="ANL_N_sf"/>
</dbReference>